<dbReference type="Proteomes" id="UP000596742">
    <property type="component" value="Unassembled WGS sequence"/>
</dbReference>
<sequence length="292" mass="33033">MKYLYIYVVLLFVLYWKCADAVTCYSCKNLPHPADCGDIVECGAHEICRTEKVISPDGITTFNSMCFDRDQCNPLSIGLGKRQNIVGLSKRQNSAITCRHCCGTSFCNKDLCDVPKRNEDSYQPMPHGNSKHDTEFVRTMPSVSDTIKEKEGNPHKVYKKMICTNDVDGSHQAVANPRNTKQVKNILSKDRQEKALSKDDIYDLVLLAYQLDGFASEVLVYPDLYAVVALPEIINAFKDIIELKSEDPVYLVYDTTFNLGDCYVSPIVFKHVIFDETPFVLAFFFSMNQEPG</sequence>
<organism evidence="2 3">
    <name type="scientific">Mytilus galloprovincialis</name>
    <name type="common">Mediterranean mussel</name>
    <dbReference type="NCBI Taxonomy" id="29158"/>
    <lineage>
        <taxon>Eukaryota</taxon>
        <taxon>Metazoa</taxon>
        <taxon>Spiralia</taxon>
        <taxon>Lophotrochozoa</taxon>
        <taxon>Mollusca</taxon>
        <taxon>Bivalvia</taxon>
        <taxon>Autobranchia</taxon>
        <taxon>Pteriomorphia</taxon>
        <taxon>Mytilida</taxon>
        <taxon>Mytiloidea</taxon>
        <taxon>Mytilidae</taxon>
        <taxon>Mytilinae</taxon>
        <taxon>Mytilus</taxon>
    </lineage>
</organism>
<dbReference type="AlphaFoldDB" id="A0A8B6GF67"/>
<proteinExistence type="predicted"/>
<feature type="signal peptide" evidence="1">
    <location>
        <begin position="1"/>
        <end position="21"/>
    </location>
</feature>
<reference evidence="2" key="1">
    <citation type="submission" date="2018-11" db="EMBL/GenBank/DDBJ databases">
        <authorList>
            <person name="Alioto T."/>
            <person name="Alioto T."/>
        </authorList>
    </citation>
    <scope>NUCLEOTIDE SEQUENCE</scope>
</reference>
<protein>
    <submittedName>
        <fullName evidence="2">Uncharacterized protein</fullName>
    </submittedName>
</protein>
<gene>
    <name evidence="2" type="ORF">MGAL_10B041187</name>
</gene>
<dbReference type="EMBL" id="UYJE01008342">
    <property type="protein sequence ID" value="VDI63133.1"/>
    <property type="molecule type" value="Genomic_DNA"/>
</dbReference>
<dbReference type="InterPro" id="IPR045860">
    <property type="entry name" value="Snake_toxin-like_sf"/>
</dbReference>
<accession>A0A8B6GF67</accession>
<name>A0A8B6GF67_MYTGA</name>
<keyword evidence="1" id="KW-0732">Signal</keyword>
<evidence type="ECO:0000313" key="3">
    <source>
        <dbReference type="Proteomes" id="UP000596742"/>
    </source>
</evidence>
<dbReference type="OrthoDB" id="5791190at2759"/>
<evidence type="ECO:0000256" key="1">
    <source>
        <dbReference type="SAM" id="SignalP"/>
    </source>
</evidence>
<keyword evidence="3" id="KW-1185">Reference proteome</keyword>
<evidence type="ECO:0000313" key="2">
    <source>
        <dbReference type="EMBL" id="VDI63133.1"/>
    </source>
</evidence>
<comment type="caution">
    <text evidence="2">The sequence shown here is derived from an EMBL/GenBank/DDBJ whole genome shotgun (WGS) entry which is preliminary data.</text>
</comment>
<dbReference type="SUPFAM" id="SSF57302">
    <property type="entry name" value="Snake toxin-like"/>
    <property type="match status" value="1"/>
</dbReference>
<feature type="chain" id="PRO_5032893631" evidence="1">
    <location>
        <begin position="22"/>
        <end position="292"/>
    </location>
</feature>